<dbReference type="STRING" id="1664694.A0A0N1H5H8"/>
<proteinExistence type="predicted"/>
<feature type="domain" description="AMP-dependent synthetase/ligase" evidence="3">
    <location>
        <begin position="151"/>
        <end position="557"/>
    </location>
</feature>
<dbReference type="GO" id="GO:0004467">
    <property type="term" value="F:long-chain fatty acid-CoA ligase activity"/>
    <property type="evidence" value="ECO:0007669"/>
    <property type="project" value="TreeGrafter"/>
</dbReference>
<dbReference type="GO" id="GO:0016020">
    <property type="term" value="C:membrane"/>
    <property type="evidence" value="ECO:0007669"/>
    <property type="project" value="TreeGrafter"/>
</dbReference>
<evidence type="ECO:0000313" key="5">
    <source>
        <dbReference type="Proteomes" id="UP000038010"/>
    </source>
</evidence>
<dbReference type="GeneID" id="28740421"/>
<dbReference type="InterPro" id="IPR042099">
    <property type="entry name" value="ANL_N_sf"/>
</dbReference>
<dbReference type="PANTHER" id="PTHR43272:SF11">
    <property type="entry name" value="AMP-DEPENDENT SYNTHETASE_LIGASE DOMAIN-CONTAINING PROTEIN"/>
    <property type="match status" value="1"/>
</dbReference>
<evidence type="ECO:0000259" key="3">
    <source>
        <dbReference type="Pfam" id="PF00501"/>
    </source>
</evidence>
<keyword evidence="2" id="KW-0812">Transmembrane</keyword>
<reference evidence="4 5" key="1">
    <citation type="submission" date="2015-06" db="EMBL/GenBank/DDBJ databases">
        <title>Draft genome of the ant-associated black yeast Phialophora attae CBS 131958.</title>
        <authorList>
            <person name="Moreno L.F."/>
            <person name="Stielow B.J."/>
            <person name="de Hoog S."/>
            <person name="Vicente V.A."/>
            <person name="Weiss V.A."/>
            <person name="de Vries M."/>
            <person name="Cruz L.M."/>
            <person name="Souza E.M."/>
        </authorList>
    </citation>
    <scope>NUCLEOTIDE SEQUENCE [LARGE SCALE GENOMIC DNA]</scope>
    <source>
        <strain evidence="4 5">CBS 131958</strain>
    </source>
</reference>
<dbReference type="GO" id="GO:0005783">
    <property type="term" value="C:endoplasmic reticulum"/>
    <property type="evidence" value="ECO:0007669"/>
    <property type="project" value="TreeGrafter"/>
</dbReference>
<comment type="caution">
    <text evidence="4">The sequence shown here is derived from an EMBL/GenBank/DDBJ whole genome shotgun (WGS) entry which is preliminary data.</text>
</comment>
<sequence>MADPTSAPSLAESIDASIASFFASHNPLTYLLLAIITGILVYPLIVGQDPDIHPFLLARQSSAAPIRNPKESPVYRALDVPHGYPLRNALGVKDIGAPKWTSGRRGDLRDVLARAVSGPLNAESTAHDASKVGKVWTLSGKDKSTPTEMKELMRMVKTLGSFAKDKAGADGKVAVCLSNSVELLASIFAAAFYDYEVAIIPTGLPQNQTDNLLAQTNPNILIAEAGELDLTTALPKCGTSLKELILIAKPDSKHMDWASTPTPKGVSVTTWDDLLSSSSATSDIPSIEKDAPKPKPLSTFTSTTSGLFTLTTFTSDNLIAGTAALLTSLPRTQPLSPTDTLLPTTSISNPYTLTWILAALYSNASIALNSVSGPNVDLFATTASFQPTILVTSPGTLQKYLTNYTKTGLGPSRFTKFFHRRSLRQGIMPSRKPIPDLGGGKDAVFLVMELAALSKLRAVFVGHDTSADKANSLTSSDLDSLRTELGVKISYALTSGQVAGAVAQGNLHDYRDKGEKVVCVGAPAGSVEIKLVGDDDGVVGRGRGGEGFIVVNGPAVAGEKGEVQLDVKAKIDTDHTLLLL</sequence>
<evidence type="ECO:0000313" key="4">
    <source>
        <dbReference type="EMBL" id="KPI40993.1"/>
    </source>
</evidence>
<dbReference type="PANTHER" id="PTHR43272">
    <property type="entry name" value="LONG-CHAIN-FATTY-ACID--COA LIGASE"/>
    <property type="match status" value="1"/>
</dbReference>
<dbReference type="InterPro" id="IPR000873">
    <property type="entry name" value="AMP-dep_synth/lig_dom"/>
</dbReference>
<feature type="transmembrane region" description="Helical" evidence="2">
    <location>
        <begin position="28"/>
        <end position="45"/>
    </location>
</feature>
<organism evidence="4 5">
    <name type="scientific">Cyphellophora attinorum</name>
    <dbReference type="NCBI Taxonomy" id="1664694"/>
    <lineage>
        <taxon>Eukaryota</taxon>
        <taxon>Fungi</taxon>
        <taxon>Dikarya</taxon>
        <taxon>Ascomycota</taxon>
        <taxon>Pezizomycotina</taxon>
        <taxon>Eurotiomycetes</taxon>
        <taxon>Chaetothyriomycetidae</taxon>
        <taxon>Chaetothyriales</taxon>
        <taxon>Cyphellophoraceae</taxon>
        <taxon>Cyphellophora</taxon>
    </lineage>
</organism>
<dbReference type="RefSeq" id="XP_018000956.1">
    <property type="nucleotide sequence ID" value="XM_018148542.1"/>
</dbReference>
<dbReference type="Pfam" id="PF00501">
    <property type="entry name" value="AMP-binding"/>
    <property type="match status" value="1"/>
</dbReference>
<dbReference type="Gene3D" id="3.40.50.12780">
    <property type="entry name" value="N-terminal domain of ligase-like"/>
    <property type="match status" value="1"/>
</dbReference>
<keyword evidence="5" id="KW-1185">Reference proteome</keyword>
<dbReference type="AlphaFoldDB" id="A0A0N1H5H8"/>
<accession>A0A0N1H5H8</accession>
<keyword evidence="2" id="KW-1133">Transmembrane helix</keyword>
<keyword evidence="2" id="KW-0472">Membrane</keyword>
<dbReference type="SUPFAM" id="SSF56801">
    <property type="entry name" value="Acetyl-CoA synthetase-like"/>
    <property type="match status" value="1"/>
</dbReference>
<dbReference type="Proteomes" id="UP000038010">
    <property type="component" value="Unassembled WGS sequence"/>
</dbReference>
<gene>
    <name evidence="4" type="ORF">AB675_8120</name>
</gene>
<feature type="region of interest" description="Disordered" evidence="1">
    <location>
        <begin position="278"/>
        <end position="298"/>
    </location>
</feature>
<evidence type="ECO:0000256" key="1">
    <source>
        <dbReference type="SAM" id="MobiDB-lite"/>
    </source>
</evidence>
<protein>
    <recommendedName>
        <fullName evidence="3">AMP-dependent synthetase/ligase domain-containing protein</fullName>
    </recommendedName>
</protein>
<name>A0A0N1H5H8_9EURO</name>
<evidence type="ECO:0000256" key="2">
    <source>
        <dbReference type="SAM" id="Phobius"/>
    </source>
</evidence>
<dbReference type="VEuPathDB" id="FungiDB:AB675_8120"/>
<dbReference type="OrthoDB" id="4138492at2759"/>
<dbReference type="EMBL" id="LFJN01000010">
    <property type="protein sequence ID" value="KPI40993.1"/>
    <property type="molecule type" value="Genomic_DNA"/>
</dbReference>